<name>A0A0D3FLH7_9ORYZ</name>
<evidence type="ECO:0000259" key="1">
    <source>
        <dbReference type="Pfam" id="PF24530"/>
    </source>
</evidence>
<proteinExistence type="predicted"/>
<protein>
    <recommendedName>
        <fullName evidence="1">DUF7597 domain-containing protein</fullName>
    </recommendedName>
</protein>
<dbReference type="Proteomes" id="UP000026960">
    <property type="component" value="Chromosome 3"/>
</dbReference>
<reference evidence="2" key="2">
    <citation type="submission" date="2015-03" db="UniProtKB">
        <authorList>
            <consortium name="EnsemblPlants"/>
        </authorList>
    </citation>
    <scope>IDENTIFICATION</scope>
</reference>
<organism evidence="2">
    <name type="scientific">Oryza barthii</name>
    <dbReference type="NCBI Taxonomy" id="65489"/>
    <lineage>
        <taxon>Eukaryota</taxon>
        <taxon>Viridiplantae</taxon>
        <taxon>Streptophyta</taxon>
        <taxon>Embryophyta</taxon>
        <taxon>Tracheophyta</taxon>
        <taxon>Spermatophyta</taxon>
        <taxon>Magnoliopsida</taxon>
        <taxon>Liliopsida</taxon>
        <taxon>Poales</taxon>
        <taxon>Poaceae</taxon>
        <taxon>BOP clade</taxon>
        <taxon>Oryzoideae</taxon>
        <taxon>Oryzeae</taxon>
        <taxon>Oryzinae</taxon>
        <taxon>Oryza</taxon>
    </lineage>
</organism>
<keyword evidence="3" id="KW-1185">Reference proteome</keyword>
<sequence>MANININPGRFVQAGQHIQEGTPLRIPRADLVLPSPQRQHESYLLAQIEPMVHEDELDVYHLQIRNYLQNELALTVGLFAIISTLSRDTLVQAIGFHYNGVNVLVLIEQVLEPVLEEIVLLAHEPQYYISDETMGLIQEFQLRNELLPKLAKRCNDLAIPKPVVCLAPFTTLVLPKRKAESELPPTFKRQHVGEASSWVVVRYEGPEILMPTPLSVLPPPVEDLSPDVGHEGSGPSVQNSGLELVPFVDQHVEPSTPKVSVHSLPPKAHVKKKDGKRILYDSERRQSARLRASAEGCLKPDPRMGIGKPRGKSTRKLKELAVIANLSTEGVLNDSDFLLDCYVNDTGSFTDSSPSDCSVSLLQKMGGGDVRPQS</sequence>
<dbReference type="Pfam" id="PF24530">
    <property type="entry name" value="DUF7597"/>
    <property type="match status" value="1"/>
</dbReference>
<dbReference type="EnsemblPlants" id="OBART03G26750.1">
    <property type="protein sequence ID" value="OBART03G26750.1"/>
    <property type="gene ID" value="OBART03G26750"/>
</dbReference>
<dbReference type="HOGENOM" id="CLU_062936_0_0_1"/>
<accession>A0A0D3FLH7</accession>
<dbReference type="PaxDb" id="65489-OBART03G26750.1"/>
<dbReference type="Gramene" id="OBART03G26750.1">
    <property type="protein sequence ID" value="OBART03G26750.1"/>
    <property type="gene ID" value="OBART03G26750"/>
</dbReference>
<dbReference type="AlphaFoldDB" id="A0A0D3FLH7"/>
<reference evidence="2" key="1">
    <citation type="journal article" date="2009" name="Rice">
        <title>De Novo Next Generation Sequencing of Plant Genomes.</title>
        <authorList>
            <person name="Rounsley S."/>
            <person name="Marri P.R."/>
            <person name="Yu Y."/>
            <person name="He R."/>
            <person name="Sisneros N."/>
            <person name="Goicoechea J.L."/>
            <person name="Lee S.J."/>
            <person name="Angelova A."/>
            <person name="Kudrna D."/>
            <person name="Luo M."/>
            <person name="Affourtit J."/>
            <person name="Desany B."/>
            <person name="Knight J."/>
            <person name="Niazi F."/>
            <person name="Egholm M."/>
            <person name="Wing R.A."/>
        </authorList>
    </citation>
    <scope>NUCLEOTIDE SEQUENCE [LARGE SCALE GENOMIC DNA]</scope>
    <source>
        <strain evidence="2">cv. IRGC 105608</strain>
    </source>
</reference>
<dbReference type="InterPro" id="IPR056018">
    <property type="entry name" value="DUF7597"/>
</dbReference>
<evidence type="ECO:0000313" key="2">
    <source>
        <dbReference type="EnsemblPlants" id="OBART03G26750.1"/>
    </source>
</evidence>
<evidence type="ECO:0000313" key="3">
    <source>
        <dbReference type="Proteomes" id="UP000026960"/>
    </source>
</evidence>
<feature type="domain" description="DUF7597" evidence="1">
    <location>
        <begin position="6"/>
        <end position="105"/>
    </location>
</feature>